<organism evidence="2 3">
    <name type="scientific">Cebus imitator</name>
    <name type="common">Panamanian white-faced capuchin</name>
    <name type="synonym">Cebus capucinus imitator</name>
    <dbReference type="NCBI Taxonomy" id="2715852"/>
    <lineage>
        <taxon>Eukaryota</taxon>
        <taxon>Metazoa</taxon>
        <taxon>Chordata</taxon>
        <taxon>Craniata</taxon>
        <taxon>Vertebrata</taxon>
        <taxon>Euteleostomi</taxon>
        <taxon>Mammalia</taxon>
        <taxon>Eutheria</taxon>
        <taxon>Euarchontoglires</taxon>
        <taxon>Primates</taxon>
        <taxon>Haplorrhini</taxon>
        <taxon>Platyrrhini</taxon>
        <taxon>Cebidae</taxon>
        <taxon>Cebinae</taxon>
        <taxon>Cebus</taxon>
    </lineage>
</organism>
<dbReference type="InterPro" id="IPR042246">
    <property type="entry name" value="ZCCHC9"/>
</dbReference>
<dbReference type="AlphaFoldDB" id="A0A2K5R8K1"/>
<dbReference type="Ensembl" id="ENSCCAT00000041985.1">
    <property type="protein sequence ID" value="ENSCCAP00000024471.1"/>
    <property type="gene ID" value="ENSCCAG00000030032.1"/>
</dbReference>
<keyword evidence="3" id="KW-1185">Reference proteome</keyword>
<proteinExistence type="predicted"/>
<reference evidence="2" key="1">
    <citation type="submission" date="2025-08" db="UniProtKB">
        <authorList>
            <consortium name="Ensembl"/>
        </authorList>
    </citation>
    <scope>IDENTIFICATION</scope>
</reference>
<reference evidence="2" key="2">
    <citation type="submission" date="2025-09" db="UniProtKB">
        <authorList>
            <consortium name="Ensembl"/>
        </authorList>
    </citation>
    <scope>IDENTIFICATION</scope>
</reference>
<dbReference type="GeneTree" id="ENSGT00980000198999"/>
<dbReference type="Proteomes" id="UP000233040">
    <property type="component" value="Unassembled WGS sequence"/>
</dbReference>
<feature type="region of interest" description="Disordered" evidence="1">
    <location>
        <begin position="34"/>
        <end position="63"/>
    </location>
</feature>
<name>A0A2K5R8K1_CEBIM</name>
<sequence>NKRPLPATSWEDMKKGFFKGASENLPKRKQLEANRLSLKNERPWPGSQNIKRTKRKRTDSQMGHNGQIIATDSEEVRKEIAVALKKDSPLEGRRLKRQAAKKNAMVCFLCRKPSPGIADCPAARDSQDMDTGICDRCASTEHAITKGKAKADPALGKCPFAKRFVCGEMGYLSRSGPDNPLCGSVGHLKKDYQMVTVGRWAKGMSTDYEEILDAPKLQKPKTKTPKVVTCWQQLAPLLVTTSSLLSKAAALRRLEWGSLMARTTL</sequence>
<evidence type="ECO:0000256" key="1">
    <source>
        <dbReference type="SAM" id="MobiDB-lite"/>
    </source>
</evidence>
<evidence type="ECO:0000313" key="2">
    <source>
        <dbReference type="Ensembl" id="ENSCCAP00000024471.1"/>
    </source>
</evidence>
<protein>
    <submittedName>
        <fullName evidence="2">Uncharacterized protein</fullName>
    </submittedName>
</protein>
<evidence type="ECO:0000313" key="3">
    <source>
        <dbReference type="Proteomes" id="UP000233040"/>
    </source>
</evidence>
<dbReference type="PANTHER" id="PTHR46242:SF1">
    <property type="entry name" value="ZINC FINGER CCHC DOMAIN-CONTAINING PROTEIN 9"/>
    <property type="match status" value="1"/>
</dbReference>
<dbReference type="STRING" id="9516.ENSCCAP00000024471"/>
<dbReference type="PANTHER" id="PTHR46242">
    <property type="entry name" value="ZINC FINGER CCHC DOMAIN-CONTAINING PROTEIN 9 ZCCHC9"/>
    <property type="match status" value="1"/>
</dbReference>
<accession>A0A2K5R8K1</accession>
<dbReference type="GO" id="GO:0005730">
    <property type="term" value="C:nucleolus"/>
    <property type="evidence" value="ECO:0007669"/>
    <property type="project" value="TreeGrafter"/>
</dbReference>